<evidence type="ECO:0000256" key="4">
    <source>
        <dbReference type="ARBA" id="ARBA00011881"/>
    </source>
</evidence>
<protein>
    <recommendedName>
        <fullName evidence="8">5-hydroxyisourate hydrolase</fullName>
        <shortName evidence="8">HIU hydrolase</shortName>
        <shortName evidence="8">HIUHase</shortName>
        <ecNumber evidence="8">3.5.2.17</ecNumber>
    </recommendedName>
</protein>
<sequence length="105" mass="11131">MSVSTHVLDAVLGRPAAGVVVQLFAGDALIGEGVTDADGRFRLADRDTGTGPHRVVFGTGAWFAEQGRETFYPSVTLDFTVVDGSAHHHVPLLLSPFAFSTYRGS</sequence>
<feature type="domain" description="Transthyretin/hydroxyisourate hydrolase" evidence="9">
    <location>
        <begin position="3"/>
        <end position="104"/>
    </location>
</feature>
<comment type="subunit">
    <text evidence="4 8">Homotetramer.</text>
</comment>
<keyword evidence="6 8" id="KW-0378">Hydrolase</keyword>
<feature type="binding site" evidence="7">
    <location>
        <position position="6"/>
    </location>
    <ligand>
        <name>substrate</name>
    </ligand>
</feature>
<evidence type="ECO:0000256" key="3">
    <source>
        <dbReference type="ARBA" id="ARBA00009850"/>
    </source>
</evidence>
<comment type="function">
    <text evidence="2">Catalyzes the hydrolysis of 5-hydroxyisourate (HIU) to 2-oxo-4-hydroxy-4-carboxy-5-ureidoimidazoline (OHCU).</text>
</comment>
<dbReference type="STRING" id="1960309.SAMN03159343_3714"/>
<evidence type="ECO:0000256" key="2">
    <source>
        <dbReference type="ARBA" id="ARBA00002704"/>
    </source>
</evidence>
<feature type="binding site" evidence="7">
    <location>
        <position position="102"/>
    </location>
    <ligand>
        <name>substrate</name>
    </ligand>
</feature>
<dbReference type="InterPro" id="IPR023418">
    <property type="entry name" value="Thyroxine_BS"/>
</dbReference>
<evidence type="ECO:0000313" key="10">
    <source>
        <dbReference type="EMBL" id="SCX58117.1"/>
    </source>
</evidence>
<dbReference type="InterPro" id="IPR014306">
    <property type="entry name" value="Hydroxyisourate_hydrolase"/>
</dbReference>
<keyword evidence="11" id="KW-1185">Reference proteome</keyword>
<dbReference type="CDD" id="cd05822">
    <property type="entry name" value="TLP_HIUase"/>
    <property type="match status" value="1"/>
</dbReference>
<comment type="catalytic activity">
    <reaction evidence="1 8">
        <text>5-hydroxyisourate + H2O = 5-hydroxy-2-oxo-4-ureido-2,5-dihydro-1H-imidazole-5-carboxylate + H(+)</text>
        <dbReference type="Rhea" id="RHEA:23736"/>
        <dbReference type="ChEBI" id="CHEBI:15377"/>
        <dbReference type="ChEBI" id="CHEBI:15378"/>
        <dbReference type="ChEBI" id="CHEBI:18072"/>
        <dbReference type="ChEBI" id="CHEBI:58639"/>
        <dbReference type="EC" id="3.5.2.17"/>
    </reaction>
</comment>
<dbReference type="Pfam" id="PF00576">
    <property type="entry name" value="Transthyretin"/>
    <property type="match status" value="1"/>
</dbReference>
<dbReference type="PANTHER" id="PTHR10395">
    <property type="entry name" value="URICASE AND TRANSTHYRETIN-RELATED"/>
    <property type="match status" value="1"/>
</dbReference>
<dbReference type="GO" id="GO:0006144">
    <property type="term" value="P:purine nucleobase metabolic process"/>
    <property type="evidence" value="ECO:0007669"/>
    <property type="project" value="UniProtKB-KW"/>
</dbReference>
<proteinExistence type="inferred from homology"/>
<evidence type="ECO:0000256" key="7">
    <source>
        <dbReference type="PIRSR" id="PIRSR600895-51"/>
    </source>
</evidence>
<dbReference type="SUPFAM" id="SSF49472">
    <property type="entry name" value="Transthyretin (synonym: prealbumin)"/>
    <property type="match status" value="1"/>
</dbReference>
<evidence type="ECO:0000256" key="8">
    <source>
        <dbReference type="RuleBase" id="RU361270"/>
    </source>
</evidence>
<dbReference type="OrthoDB" id="9792386at2"/>
<dbReference type="Proteomes" id="UP000198981">
    <property type="component" value="Unassembled WGS sequence"/>
</dbReference>
<evidence type="ECO:0000256" key="5">
    <source>
        <dbReference type="ARBA" id="ARBA00022631"/>
    </source>
</evidence>
<organism evidence="10 11">
    <name type="scientific">Klenkia marina</name>
    <dbReference type="NCBI Taxonomy" id="1960309"/>
    <lineage>
        <taxon>Bacteria</taxon>
        <taxon>Bacillati</taxon>
        <taxon>Actinomycetota</taxon>
        <taxon>Actinomycetes</taxon>
        <taxon>Geodermatophilales</taxon>
        <taxon>Geodermatophilaceae</taxon>
        <taxon>Klenkia</taxon>
    </lineage>
</organism>
<dbReference type="InterPro" id="IPR036817">
    <property type="entry name" value="Transthyretin/HIU_hydrolase_sf"/>
</dbReference>
<dbReference type="NCBIfam" id="TIGR02962">
    <property type="entry name" value="hdxy_isourate"/>
    <property type="match status" value="1"/>
</dbReference>
<dbReference type="EMBL" id="FMUH01000007">
    <property type="protein sequence ID" value="SCX58117.1"/>
    <property type="molecule type" value="Genomic_DNA"/>
</dbReference>
<name>A0A1G4YXC5_9ACTN</name>
<dbReference type="RefSeq" id="WP_092807137.1">
    <property type="nucleotide sequence ID" value="NZ_FMUH01000007.1"/>
</dbReference>
<reference evidence="11" key="1">
    <citation type="submission" date="2016-10" db="EMBL/GenBank/DDBJ databases">
        <authorList>
            <person name="Varghese N."/>
            <person name="Submissions S."/>
        </authorList>
    </citation>
    <scope>NUCLEOTIDE SEQUENCE [LARGE SCALE GENOMIC DNA]</scope>
    <source>
        <strain evidence="11">DSM 45722</strain>
    </source>
</reference>
<dbReference type="PROSITE" id="PS00768">
    <property type="entry name" value="TRANSTHYRETIN_1"/>
    <property type="match status" value="1"/>
</dbReference>
<evidence type="ECO:0000256" key="6">
    <source>
        <dbReference type="ARBA" id="ARBA00022801"/>
    </source>
</evidence>
<feature type="binding site" evidence="7">
    <location>
        <position position="40"/>
    </location>
    <ligand>
        <name>substrate</name>
    </ligand>
</feature>
<dbReference type="Gene3D" id="2.60.40.180">
    <property type="entry name" value="Transthyretin/hydroxyisourate hydrolase domain"/>
    <property type="match status" value="1"/>
</dbReference>
<accession>A0A1G4YXC5</accession>
<gene>
    <name evidence="10" type="ORF">SAMN03159343_3714</name>
</gene>
<dbReference type="InterPro" id="IPR000895">
    <property type="entry name" value="Transthyretin/HIU_hydrolase"/>
</dbReference>
<evidence type="ECO:0000259" key="9">
    <source>
        <dbReference type="Pfam" id="PF00576"/>
    </source>
</evidence>
<dbReference type="GO" id="GO:0033971">
    <property type="term" value="F:hydroxyisourate hydrolase activity"/>
    <property type="evidence" value="ECO:0007669"/>
    <property type="project" value="UniProtKB-EC"/>
</dbReference>
<dbReference type="InterPro" id="IPR023416">
    <property type="entry name" value="Transthyretin/HIU_hydrolase_d"/>
</dbReference>
<evidence type="ECO:0000313" key="11">
    <source>
        <dbReference type="Proteomes" id="UP000198981"/>
    </source>
</evidence>
<dbReference type="EC" id="3.5.2.17" evidence="8"/>
<comment type="similarity">
    <text evidence="3 8">Belongs to the transthyretin family. 5-hydroxyisourate hydrolase subfamily.</text>
</comment>
<dbReference type="PRINTS" id="PR00189">
    <property type="entry name" value="TRNSTHYRETIN"/>
</dbReference>
<keyword evidence="5 8" id="KW-0659">Purine metabolism</keyword>
<dbReference type="PANTHER" id="PTHR10395:SF7">
    <property type="entry name" value="5-HYDROXYISOURATE HYDROLASE"/>
    <property type="match status" value="1"/>
</dbReference>
<evidence type="ECO:0000256" key="1">
    <source>
        <dbReference type="ARBA" id="ARBA00001043"/>
    </source>
</evidence>
<dbReference type="AlphaFoldDB" id="A0A1G4YXC5"/>